<evidence type="ECO:0000256" key="7">
    <source>
        <dbReference type="PIRSR" id="PIRSR619791-2"/>
    </source>
</evidence>
<dbReference type="PROSITE" id="PS50292">
    <property type="entry name" value="PEROXIDASE_3"/>
    <property type="match status" value="1"/>
</dbReference>
<keyword evidence="4" id="KW-0560">Oxidoreductase</keyword>
<evidence type="ECO:0000259" key="9">
    <source>
        <dbReference type="PROSITE" id="PS50222"/>
    </source>
</evidence>
<dbReference type="PANTHER" id="PTHR11475:SF144">
    <property type="entry name" value="NAD(P)H OXIDASE (H2O2-FORMING)"/>
    <property type="match status" value="1"/>
</dbReference>
<dbReference type="InterPro" id="IPR037120">
    <property type="entry name" value="Haem_peroxidase_sf_animal"/>
</dbReference>
<dbReference type="GO" id="GO:0005509">
    <property type="term" value="F:calcium ion binding"/>
    <property type="evidence" value="ECO:0007669"/>
    <property type="project" value="InterPro"/>
</dbReference>
<evidence type="ECO:0000256" key="1">
    <source>
        <dbReference type="ARBA" id="ARBA00005644"/>
    </source>
</evidence>
<keyword evidence="7" id="KW-0479">Metal-binding</keyword>
<accession>A0AAD9NBT6</accession>
<comment type="caution">
    <text evidence="10">The sequence shown here is derived from an EMBL/GenBank/DDBJ whole genome shotgun (WGS) entry which is preliminary data.</text>
</comment>
<dbReference type="Gene3D" id="1.10.238.10">
    <property type="entry name" value="EF-hand"/>
    <property type="match status" value="1"/>
</dbReference>
<dbReference type="PANTHER" id="PTHR11475">
    <property type="entry name" value="OXIDASE/PEROXIDASE"/>
    <property type="match status" value="1"/>
</dbReference>
<feature type="transmembrane region" description="Helical" evidence="8">
    <location>
        <begin position="724"/>
        <end position="743"/>
    </location>
</feature>
<name>A0AAD9NBT6_RIDPI</name>
<dbReference type="PROSITE" id="PS00018">
    <property type="entry name" value="EF_HAND_1"/>
    <property type="match status" value="1"/>
</dbReference>
<keyword evidence="11" id="KW-1185">Reference proteome</keyword>
<evidence type="ECO:0000256" key="5">
    <source>
        <dbReference type="ARBA" id="ARBA00047455"/>
    </source>
</evidence>
<feature type="binding site" description="axial binding residue" evidence="7">
    <location>
        <position position="285"/>
    </location>
    <ligand>
        <name>heme b</name>
        <dbReference type="ChEBI" id="CHEBI:60344"/>
    </ligand>
    <ligandPart>
        <name>Fe</name>
        <dbReference type="ChEBI" id="CHEBI:18248"/>
    </ligandPart>
</feature>
<keyword evidence="4" id="KW-0376">Hydrogen peroxide</keyword>
<organism evidence="10 11">
    <name type="scientific">Ridgeia piscesae</name>
    <name type="common">Tubeworm</name>
    <dbReference type="NCBI Taxonomy" id="27915"/>
    <lineage>
        <taxon>Eukaryota</taxon>
        <taxon>Metazoa</taxon>
        <taxon>Spiralia</taxon>
        <taxon>Lophotrochozoa</taxon>
        <taxon>Annelida</taxon>
        <taxon>Polychaeta</taxon>
        <taxon>Sedentaria</taxon>
        <taxon>Canalipalpata</taxon>
        <taxon>Sabellida</taxon>
        <taxon>Siboglinidae</taxon>
        <taxon>Ridgeia</taxon>
    </lineage>
</organism>
<feature type="transmembrane region" description="Helical" evidence="8">
    <location>
        <begin position="763"/>
        <end position="783"/>
    </location>
</feature>
<dbReference type="GO" id="GO:0006979">
    <property type="term" value="P:response to oxidative stress"/>
    <property type="evidence" value="ECO:0007669"/>
    <property type="project" value="InterPro"/>
</dbReference>
<keyword evidence="8" id="KW-0472">Membrane</keyword>
<keyword evidence="8" id="KW-1133">Transmembrane helix</keyword>
<gene>
    <name evidence="10" type="ORF">NP493_1411g00011</name>
</gene>
<dbReference type="Pfam" id="PF03098">
    <property type="entry name" value="An_peroxidase"/>
    <property type="match status" value="1"/>
</dbReference>
<dbReference type="GO" id="GO:0004601">
    <property type="term" value="F:peroxidase activity"/>
    <property type="evidence" value="ECO:0007669"/>
    <property type="project" value="InterPro"/>
</dbReference>
<comment type="catalytic activity">
    <reaction evidence="5">
        <text>NADH + O2 + H(+) = H2O2 + NAD(+)</text>
        <dbReference type="Rhea" id="RHEA:11264"/>
        <dbReference type="ChEBI" id="CHEBI:15378"/>
        <dbReference type="ChEBI" id="CHEBI:15379"/>
        <dbReference type="ChEBI" id="CHEBI:16240"/>
        <dbReference type="ChEBI" id="CHEBI:57540"/>
        <dbReference type="ChEBI" id="CHEBI:57945"/>
        <dbReference type="EC" id="1.6.3.1"/>
    </reaction>
</comment>
<dbReference type="Pfam" id="PF00036">
    <property type="entry name" value="EF-hand_1"/>
    <property type="match status" value="1"/>
</dbReference>
<dbReference type="SUPFAM" id="SSF47473">
    <property type="entry name" value="EF-hand"/>
    <property type="match status" value="1"/>
</dbReference>
<dbReference type="GO" id="GO:0042744">
    <property type="term" value="P:hydrogen peroxide catabolic process"/>
    <property type="evidence" value="ECO:0007669"/>
    <property type="project" value="UniProtKB-KW"/>
</dbReference>
<keyword evidence="7" id="KW-0349">Heme</keyword>
<dbReference type="InterPro" id="IPR002048">
    <property type="entry name" value="EF_hand_dom"/>
</dbReference>
<dbReference type="SMART" id="SM00054">
    <property type="entry name" value="EFh"/>
    <property type="match status" value="1"/>
</dbReference>
<feature type="domain" description="EF-hand" evidence="9">
    <location>
        <begin position="624"/>
        <end position="659"/>
    </location>
</feature>
<dbReference type="EC" id="1.6.3.1" evidence="2"/>
<dbReference type="Proteomes" id="UP001209878">
    <property type="component" value="Unassembled WGS sequence"/>
</dbReference>
<evidence type="ECO:0000313" key="10">
    <source>
        <dbReference type="EMBL" id="KAK2164512.1"/>
    </source>
</evidence>
<dbReference type="GO" id="GO:0016174">
    <property type="term" value="F:NAD(P)H oxidase H2O2-forming activity"/>
    <property type="evidence" value="ECO:0007669"/>
    <property type="project" value="UniProtKB-EC"/>
</dbReference>
<evidence type="ECO:0000256" key="4">
    <source>
        <dbReference type="ARBA" id="ARBA00023324"/>
    </source>
</evidence>
<dbReference type="PROSITE" id="PS50222">
    <property type="entry name" value="EF_HAND_2"/>
    <property type="match status" value="1"/>
</dbReference>
<evidence type="ECO:0000256" key="2">
    <source>
        <dbReference type="ARBA" id="ARBA00012698"/>
    </source>
</evidence>
<evidence type="ECO:0000256" key="3">
    <source>
        <dbReference type="ARBA" id="ARBA00022837"/>
    </source>
</evidence>
<dbReference type="EMBL" id="JAODUO010001409">
    <property type="protein sequence ID" value="KAK2164512.1"/>
    <property type="molecule type" value="Genomic_DNA"/>
</dbReference>
<evidence type="ECO:0000256" key="6">
    <source>
        <dbReference type="ARBA" id="ARBA00048762"/>
    </source>
</evidence>
<keyword evidence="3" id="KW-0106">Calcium</keyword>
<reference evidence="10" key="1">
    <citation type="journal article" date="2023" name="Mol. Biol. Evol.">
        <title>Third-Generation Sequencing Reveals the Adaptive Role of the Epigenome in Three Deep-Sea Polychaetes.</title>
        <authorList>
            <person name="Perez M."/>
            <person name="Aroh O."/>
            <person name="Sun Y."/>
            <person name="Lan Y."/>
            <person name="Juniper S.K."/>
            <person name="Young C.R."/>
            <person name="Angers B."/>
            <person name="Qian P.Y."/>
        </authorList>
    </citation>
    <scope>NUCLEOTIDE SEQUENCE</scope>
    <source>
        <strain evidence="10">R07B-5</strain>
    </source>
</reference>
<keyword evidence="4" id="KW-0575">Peroxidase</keyword>
<dbReference type="InterPro" id="IPR019791">
    <property type="entry name" value="Haem_peroxidase_animal"/>
</dbReference>
<evidence type="ECO:0000313" key="11">
    <source>
        <dbReference type="Proteomes" id="UP001209878"/>
    </source>
</evidence>
<dbReference type="InterPro" id="IPR011992">
    <property type="entry name" value="EF-hand-dom_pair"/>
</dbReference>
<keyword evidence="7" id="KW-0408">Iron</keyword>
<protein>
    <recommendedName>
        <fullName evidence="2">NAD(P)H oxidase (H2O2-forming)</fullName>
        <ecNumber evidence="2">1.6.3.1</ecNumber>
    </recommendedName>
</protein>
<sequence length="819" mass="94264">MLRRVPPAYSDGVYALAGFHRPNPMDISLSVFNGTTGLPSYRNRTALLVFFDAQGSSCPPEYINLNIPKGHPQYDPDGRGGREMPLLRTRYDMTTGYSPNNPRQQVESLSYGVIIAVKLNEISPWIDGTLVYGPNKAWADTLRSFKDGLLAAHNDTRPRGLYFPALNDIELPMINPPTPREHVLKPVKRFFKLGNPRGNENPFLLAFGVLWFRYHNLKARQIKAANRKWKDMKIFNEARKWVKIVMYDWIPAWLNTPLGMYDGYDPTVHPGISHEFQSAAMRFGHTLVPPGVYRRNANCKFRKTRGVTGFAGHRALRTCNTFWNPQIFKRIQNVYKNNINRLDLWPAGLLETTEDGPGPTFTAIILDQFRRIRKADRFWYENYELNKLFTKTEVEEINRTTLHDIIVQVTRVNQGDIQANPFFWRKGDPCPQPAQLRATSDFVAECTKKETFDFFSGSEWSYIISFSILGLVLILCIAALFLIVRIHRKQLEKEAAKIRAAKRKDSDVVRTVEWIGKNEGCRNIQLKLSDRKILVQNELDEILRTIDLNFLTVPGRKGQLHSVRVFLATDERQRMINIRIPREYDLVFGESTESLNNLKHTKDDEILKCEITKVEFAESLRLTPDSMFIENMFNLIDKNGNGYISFHEFFDVMLIFTKGTAEQKAKLMFDMRGVTATKPRRTSSQKTGLTTGKVKVIEVSAPVGRFAEFKNLVTQFIAYNRLHIFWTTLYTLVIVGIFLERAYVEHRGLRRIAGIGIPITRGAASALMFTYACLPVTMCRNLITKLRETFLQRYIPFDSAITFHKYIAFMALFFTSTYT</sequence>
<feature type="transmembrane region" description="Helical" evidence="8">
    <location>
        <begin position="460"/>
        <end position="484"/>
    </location>
</feature>
<comment type="catalytic activity">
    <reaction evidence="6">
        <text>NADPH + O2 + H(+) = H2O2 + NADP(+)</text>
        <dbReference type="Rhea" id="RHEA:11260"/>
        <dbReference type="ChEBI" id="CHEBI:15378"/>
        <dbReference type="ChEBI" id="CHEBI:15379"/>
        <dbReference type="ChEBI" id="CHEBI:16240"/>
        <dbReference type="ChEBI" id="CHEBI:57783"/>
        <dbReference type="ChEBI" id="CHEBI:58349"/>
        <dbReference type="EC" id="1.6.3.1"/>
    </reaction>
</comment>
<comment type="similarity">
    <text evidence="1">In the N-terminal section; belongs to the peroxidase family.</text>
</comment>
<dbReference type="GO" id="GO:0020037">
    <property type="term" value="F:heme binding"/>
    <property type="evidence" value="ECO:0007669"/>
    <property type="project" value="InterPro"/>
</dbReference>
<dbReference type="InterPro" id="IPR010255">
    <property type="entry name" value="Haem_peroxidase_sf"/>
</dbReference>
<keyword evidence="8" id="KW-0812">Transmembrane</keyword>
<dbReference type="CDD" id="cd00051">
    <property type="entry name" value="EFh"/>
    <property type="match status" value="1"/>
</dbReference>
<dbReference type="SUPFAM" id="SSF48113">
    <property type="entry name" value="Heme-dependent peroxidases"/>
    <property type="match status" value="1"/>
</dbReference>
<dbReference type="Gene3D" id="1.10.640.10">
    <property type="entry name" value="Haem peroxidase domain superfamily, animal type"/>
    <property type="match status" value="2"/>
</dbReference>
<dbReference type="InterPro" id="IPR018247">
    <property type="entry name" value="EF_Hand_1_Ca_BS"/>
</dbReference>
<dbReference type="AlphaFoldDB" id="A0AAD9NBT6"/>
<evidence type="ECO:0000256" key="8">
    <source>
        <dbReference type="SAM" id="Phobius"/>
    </source>
</evidence>
<proteinExistence type="inferred from homology"/>